<comment type="caution">
    <text evidence="2">The sequence shown here is derived from an EMBL/GenBank/DDBJ whole genome shotgun (WGS) entry which is preliminary data.</text>
</comment>
<evidence type="ECO:0000259" key="1">
    <source>
        <dbReference type="Pfam" id="PF01609"/>
    </source>
</evidence>
<dbReference type="InterPro" id="IPR012337">
    <property type="entry name" value="RNaseH-like_sf"/>
</dbReference>
<dbReference type="GO" id="GO:0003677">
    <property type="term" value="F:DNA binding"/>
    <property type="evidence" value="ECO:0007669"/>
    <property type="project" value="InterPro"/>
</dbReference>
<name>A0A1F7I784_9BACT</name>
<reference evidence="2 3" key="1">
    <citation type="journal article" date="2016" name="Nat. Commun.">
        <title>Thousands of microbial genomes shed light on interconnected biogeochemical processes in an aquifer system.</title>
        <authorList>
            <person name="Anantharaman K."/>
            <person name="Brown C.T."/>
            <person name="Hug L.A."/>
            <person name="Sharon I."/>
            <person name="Castelle C.J."/>
            <person name="Probst A.J."/>
            <person name="Thomas B.C."/>
            <person name="Singh A."/>
            <person name="Wilkins M.J."/>
            <person name="Karaoz U."/>
            <person name="Brodie E.L."/>
            <person name="Williams K.H."/>
            <person name="Hubbard S.S."/>
            <person name="Banfield J.F."/>
        </authorList>
    </citation>
    <scope>NUCLEOTIDE SEQUENCE [LARGE SCALE GENOMIC DNA]</scope>
</reference>
<organism evidence="2 3">
    <name type="scientific">Candidatus Roizmanbacteria bacterium RIFCSPLOWO2_01_FULL_35_13</name>
    <dbReference type="NCBI Taxonomy" id="1802055"/>
    <lineage>
        <taxon>Bacteria</taxon>
        <taxon>Candidatus Roizmaniibacteriota</taxon>
    </lineage>
</organism>
<evidence type="ECO:0000313" key="2">
    <source>
        <dbReference type="EMBL" id="OGK39225.1"/>
    </source>
</evidence>
<feature type="domain" description="Transposase IS4-like" evidence="1">
    <location>
        <begin position="132"/>
        <end position="284"/>
    </location>
</feature>
<dbReference type="EMBL" id="MGAF01000054">
    <property type="protein sequence ID" value="OGK39225.1"/>
    <property type="molecule type" value="Genomic_DNA"/>
</dbReference>
<gene>
    <name evidence="2" type="ORF">A3A74_07370</name>
</gene>
<protein>
    <submittedName>
        <fullName evidence="2">Transposase</fullName>
    </submittedName>
</protein>
<dbReference type="Proteomes" id="UP000179270">
    <property type="component" value="Unassembled WGS sequence"/>
</dbReference>
<evidence type="ECO:0000313" key="3">
    <source>
        <dbReference type="Proteomes" id="UP000179270"/>
    </source>
</evidence>
<dbReference type="STRING" id="1802055.A3A74_07370"/>
<dbReference type="InterPro" id="IPR002559">
    <property type="entry name" value="Transposase_11"/>
</dbReference>
<dbReference type="SUPFAM" id="SSF53098">
    <property type="entry name" value="Ribonuclease H-like"/>
    <property type="match status" value="1"/>
</dbReference>
<dbReference type="AlphaFoldDB" id="A0A1F7I784"/>
<sequence length="314" mass="36733">MSKSVCSKDLYCTFLKVTSKRYSALSLSEVSPIELSHDSISRWLENTHCQPKDFWSAAAPHVRETKGVIIADETILNKSRSEKIKLVRWQYSGTEHNIVRGIGMLNFLWVDEKEEICPMDLRIYEPKEDGKTKNDHFRELLRISKRREVNPEVVIADSCYSSLDNLKMIRDLGWKWVMGLRKNRSVNKKEKLENLTIPDEGLRVHLRGYGFIHVFRFEAKNGRTNYIGTNVEDPTREKIKSLVRKRWEIEVFHRELKQTCGLEHCQSRTGRAQRNHIILSVLSWIKSADVRRSNNLSFYTPLLSYCKGIYLTEL</sequence>
<dbReference type="GO" id="GO:0006313">
    <property type="term" value="P:DNA transposition"/>
    <property type="evidence" value="ECO:0007669"/>
    <property type="project" value="InterPro"/>
</dbReference>
<dbReference type="GO" id="GO:0004803">
    <property type="term" value="F:transposase activity"/>
    <property type="evidence" value="ECO:0007669"/>
    <property type="project" value="InterPro"/>
</dbReference>
<proteinExistence type="predicted"/>
<accession>A0A1F7I784</accession>
<dbReference type="Pfam" id="PF01609">
    <property type="entry name" value="DDE_Tnp_1"/>
    <property type="match status" value="1"/>
</dbReference>